<name>A0A930DPK7_9FIRM</name>
<dbReference type="SUPFAM" id="SSF52540">
    <property type="entry name" value="P-loop containing nucleoside triphosphate hydrolases"/>
    <property type="match status" value="1"/>
</dbReference>
<dbReference type="GO" id="GO:0005524">
    <property type="term" value="F:ATP binding"/>
    <property type="evidence" value="ECO:0007669"/>
    <property type="project" value="UniProtKB-KW"/>
</dbReference>
<protein>
    <submittedName>
        <fullName evidence="1">ABC transporter ATP-binding protein</fullName>
    </submittedName>
</protein>
<dbReference type="AlphaFoldDB" id="A0A930DPK7"/>
<dbReference type="Gene3D" id="3.40.50.300">
    <property type="entry name" value="P-loop containing nucleotide triphosphate hydrolases"/>
    <property type="match status" value="1"/>
</dbReference>
<comment type="caution">
    <text evidence="1">The sequence shown here is derived from an EMBL/GenBank/DDBJ whole genome shotgun (WGS) entry which is preliminary data.</text>
</comment>
<evidence type="ECO:0000313" key="2">
    <source>
        <dbReference type="Proteomes" id="UP000709351"/>
    </source>
</evidence>
<dbReference type="EMBL" id="JABZRD010000419">
    <property type="protein sequence ID" value="MBF1284225.1"/>
    <property type="molecule type" value="Genomic_DNA"/>
</dbReference>
<keyword evidence="1" id="KW-0547">Nucleotide-binding</keyword>
<reference evidence="1" key="1">
    <citation type="submission" date="2020-04" db="EMBL/GenBank/DDBJ databases">
        <title>Deep metagenomics examines the oral microbiome during advanced dental caries in children, revealing novel taxa and co-occurrences with host molecules.</title>
        <authorList>
            <person name="Baker J.L."/>
            <person name="Morton J.T."/>
            <person name="Dinis M."/>
            <person name="Alvarez R."/>
            <person name="Tran N.C."/>
            <person name="Knight R."/>
            <person name="Edlund A."/>
        </authorList>
    </citation>
    <scope>NUCLEOTIDE SEQUENCE</scope>
    <source>
        <strain evidence="1">JCVI_24_bin.2</strain>
    </source>
</reference>
<accession>A0A930DPK7</accession>
<evidence type="ECO:0000313" key="1">
    <source>
        <dbReference type="EMBL" id="MBF1284225.1"/>
    </source>
</evidence>
<keyword evidence="1" id="KW-0067">ATP-binding</keyword>
<gene>
    <name evidence="1" type="ORF">HXM93_06825</name>
</gene>
<feature type="non-terminal residue" evidence="1">
    <location>
        <position position="47"/>
    </location>
</feature>
<sequence length="47" mass="5178">MIEFVNVKKSFGNYLVLEDFSLKIETGEIFGLLGLADSGKTTVVKLL</sequence>
<proteinExistence type="predicted"/>
<dbReference type="Proteomes" id="UP000709351">
    <property type="component" value="Unassembled WGS sequence"/>
</dbReference>
<dbReference type="InterPro" id="IPR027417">
    <property type="entry name" value="P-loop_NTPase"/>
</dbReference>
<organism evidence="1 2">
    <name type="scientific">Oribacterium parvum</name>
    <dbReference type="NCBI Taxonomy" id="1501329"/>
    <lineage>
        <taxon>Bacteria</taxon>
        <taxon>Bacillati</taxon>
        <taxon>Bacillota</taxon>
        <taxon>Clostridia</taxon>
        <taxon>Lachnospirales</taxon>
        <taxon>Lachnospiraceae</taxon>
        <taxon>Oribacterium</taxon>
    </lineage>
</organism>